<evidence type="ECO:0000256" key="1">
    <source>
        <dbReference type="SAM" id="Phobius"/>
    </source>
</evidence>
<gene>
    <name evidence="2" type="ORF">CRP01_19200</name>
</gene>
<feature type="transmembrane region" description="Helical" evidence="1">
    <location>
        <begin position="84"/>
        <end position="107"/>
    </location>
</feature>
<dbReference type="Proteomes" id="UP000223913">
    <property type="component" value="Unassembled WGS sequence"/>
</dbReference>
<dbReference type="AlphaFoldDB" id="A0A2D0N9T3"/>
<sequence length="113" mass="12153">MTYEEQSSTSPVLTASLKRKMLMGAAIGLVLIGTFLLTAGEPNPAWGKFWRIRPLIVVPLAGAMAGVFHHFVEQYLAGGGLGSRLAVIVLSLLGYLIAFWLGSVMGLNGTYWN</sequence>
<proteinExistence type="predicted"/>
<protein>
    <submittedName>
        <fullName evidence="2">Potassium transporter KefB</fullName>
    </submittedName>
</protein>
<dbReference type="OrthoDB" id="770034at2"/>
<accession>A0A2D0N9T3</accession>
<comment type="caution">
    <text evidence="2">The sequence shown here is derived from an EMBL/GenBank/DDBJ whole genome shotgun (WGS) entry which is preliminary data.</text>
</comment>
<keyword evidence="1" id="KW-1133">Transmembrane helix</keyword>
<reference evidence="2 3" key="1">
    <citation type="submission" date="2017-10" db="EMBL/GenBank/DDBJ databases">
        <title>The draft genome sequence of Lewinella nigricans NBRC 102662.</title>
        <authorList>
            <person name="Wang K."/>
        </authorList>
    </citation>
    <scope>NUCLEOTIDE SEQUENCE [LARGE SCALE GENOMIC DNA]</scope>
    <source>
        <strain evidence="2 3">NBRC 102662</strain>
    </source>
</reference>
<dbReference type="EMBL" id="PDUD01000023">
    <property type="protein sequence ID" value="PHN05148.1"/>
    <property type="molecule type" value="Genomic_DNA"/>
</dbReference>
<evidence type="ECO:0000313" key="3">
    <source>
        <dbReference type="Proteomes" id="UP000223913"/>
    </source>
</evidence>
<keyword evidence="3" id="KW-1185">Reference proteome</keyword>
<organism evidence="2 3">
    <name type="scientific">Flavilitoribacter nigricans (strain ATCC 23147 / DSM 23189 / NBRC 102662 / NCIMB 1420 / SS-2)</name>
    <name type="common">Lewinella nigricans</name>
    <dbReference type="NCBI Taxonomy" id="1122177"/>
    <lineage>
        <taxon>Bacteria</taxon>
        <taxon>Pseudomonadati</taxon>
        <taxon>Bacteroidota</taxon>
        <taxon>Saprospiria</taxon>
        <taxon>Saprospirales</taxon>
        <taxon>Lewinellaceae</taxon>
        <taxon>Flavilitoribacter</taxon>
    </lineage>
</organism>
<name>A0A2D0N9T3_FLAN2</name>
<keyword evidence="1" id="KW-0472">Membrane</keyword>
<dbReference type="RefSeq" id="WP_099151695.1">
    <property type="nucleotide sequence ID" value="NZ_PDUD01000023.1"/>
</dbReference>
<keyword evidence="1" id="KW-0812">Transmembrane</keyword>
<feature type="transmembrane region" description="Helical" evidence="1">
    <location>
        <begin position="52"/>
        <end position="72"/>
    </location>
</feature>
<feature type="transmembrane region" description="Helical" evidence="1">
    <location>
        <begin position="21"/>
        <end position="40"/>
    </location>
</feature>
<evidence type="ECO:0000313" key="2">
    <source>
        <dbReference type="EMBL" id="PHN05148.1"/>
    </source>
</evidence>